<evidence type="ECO:0000256" key="3">
    <source>
        <dbReference type="ARBA" id="ARBA00022722"/>
    </source>
</evidence>
<dbReference type="EMBL" id="MQWD01000001">
    <property type="protein sequence ID" value="PAP78708.1"/>
    <property type="molecule type" value="Genomic_DNA"/>
</dbReference>
<dbReference type="CDD" id="cd07717">
    <property type="entry name" value="RNaseZ_ZiPD-like_MBL-fold"/>
    <property type="match status" value="1"/>
</dbReference>
<dbReference type="InterPro" id="IPR001279">
    <property type="entry name" value="Metallo-B-lactamas"/>
</dbReference>
<evidence type="ECO:0000256" key="7">
    <source>
        <dbReference type="ARBA" id="ARBA00022833"/>
    </source>
</evidence>
<feature type="domain" description="Metallo-beta-lactamase" evidence="9">
    <location>
        <begin position="31"/>
        <end position="273"/>
    </location>
</feature>
<comment type="similarity">
    <text evidence="8">Belongs to the RNase Z family.</text>
</comment>
<dbReference type="NCBIfam" id="NF000801">
    <property type="entry name" value="PRK00055.1-3"/>
    <property type="match status" value="1"/>
</dbReference>
<evidence type="ECO:0000313" key="11">
    <source>
        <dbReference type="Proteomes" id="UP000216339"/>
    </source>
</evidence>
<proteinExistence type="inferred from homology"/>
<comment type="subunit">
    <text evidence="1 8">Homodimer.</text>
</comment>
<dbReference type="GO" id="GO:0008270">
    <property type="term" value="F:zinc ion binding"/>
    <property type="evidence" value="ECO:0007669"/>
    <property type="project" value="UniProtKB-UniRule"/>
</dbReference>
<dbReference type="NCBIfam" id="TIGR02651">
    <property type="entry name" value="RNase_Z"/>
    <property type="match status" value="1"/>
</dbReference>
<reference evidence="10 11" key="1">
    <citation type="submission" date="2016-11" db="EMBL/GenBank/DDBJ databases">
        <title>Study of marine rhodopsin-containing bacteria.</title>
        <authorList>
            <person name="Yoshizawa S."/>
            <person name="Kumagai Y."/>
            <person name="Kogure K."/>
        </authorList>
    </citation>
    <scope>NUCLEOTIDE SEQUENCE [LARGE SCALE GENOMIC DNA]</scope>
    <source>
        <strain evidence="10 11">SAORIC-28</strain>
    </source>
</reference>
<feature type="active site" description="Proton acceptor" evidence="8">
    <location>
        <position position="66"/>
    </location>
</feature>
<evidence type="ECO:0000256" key="8">
    <source>
        <dbReference type="HAMAP-Rule" id="MF_01818"/>
    </source>
</evidence>
<dbReference type="Pfam" id="PF12706">
    <property type="entry name" value="Lactamase_B_2"/>
    <property type="match status" value="1"/>
</dbReference>
<comment type="catalytic activity">
    <reaction evidence="8">
        <text>Endonucleolytic cleavage of RNA, removing extra 3' nucleotides from tRNA precursor, generating 3' termini of tRNAs. A 3'-hydroxy group is left at the tRNA terminus and a 5'-phosphoryl group is left at the trailer molecule.</text>
        <dbReference type="EC" id="3.1.26.11"/>
    </reaction>
</comment>
<name>A0A271J5X6_9BACT</name>
<evidence type="ECO:0000313" key="10">
    <source>
        <dbReference type="EMBL" id="PAP78708.1"/>
    </source>
</evidence>
<keyword evidence="7 8" id="KW-0862">Zinc</keyword>
<feature type="binding site" evidence="8">
    <location>
        <position position="64"/>
    </location>
    <ligand>
        <name>Zn(2+)</name>
        <dbReference type="ChEBI" id="CHEBI:29105"/>
        <label>1</label>
        <note>catalytic</note>
    </ligand>
</feature>
<keyword evidence="5 8" id="KW-0255">Endonuclease</keyword>
<comment type="function">
    <text evidence="8">Zinc phosphodiesterase, which displays some tRNA 3'-processing endonuclease activity. Probably involved in tRNA maturation, by removing a 3'-trailer from precursor tRNA.</text>
</comment>
<dbReference type="Gene3D" id="3.60.15.10">
    <property type="entry name" value="Ribonuclease Z/Hydroxyacylglutathione hydrolase-like"/>
    <property type="match status" value="1"/>
</dbReference>
<dbReference type="GO" id="GO:0042781">
    <property type="term" value="F:3'-tRNA processing endoribonuclease activity"/>
    <property type="evidence" value="ECO:0007669"/>
    <property type="project" value="UniProtKB-UniRule"/>
</dbReference>
<protein>
    <recommendedName>
        <fullName evidence="8">Ribonuclease Z</fullName>
        <shortName evidence="8">RNase Z</shortName>
        <ecNumber evidence="8">3.1.26.11</ecNumber>
    </recommendedName>
    <alternativeName>
        <fullName evidence="8">tRNA 3 endonuclease</fullName>
    </alternativeName>
    <alternativeName>
        <fullName evidence="8">tRNase Z</fullName>
    </alternativeName>
</protein>
<feature type="binding site" evidence="8">
    <location>
        <position position="143"/>
    </location>
    <ligand>
        <name>Zn(2+)</name>
        <dbReference type="ChEBI" id="CHEBI:29105"/>
        <label>1</label>
        <note>catalytic</note>
    </ligand>
</feature>
<dbReference type="HAMAP" id="MF_01818">
    <property type="entry name" value="RNase_Z_BN"/>
    <property type="match status" value="1"/>
</dbReference>
<gene>
    <name evidence="8" type="primary">rnz</name>
    <name evidence="10" type="ORF">BSZ37_08625</name>
</gene>
<feature type="binding site" evidence="8">
    <location>
        <position position="66"/>
    </location>
    <ligand>
        <name>Zn(2+)</name>
        <dbReference type="ChEBI" id="CHEBI:29105"/>
        <label>2</label>
        <note>catalytic</note>
    </ligand>
</feature>
<dbReference type="EC" id="3.1.26.11" evidence="8"/>
<dbReference type="SUPFAM" id="SSF56281">
    <property type="entry name" value="Metallo-hydrolase/oxidoreductase"/>
    <property type="match status" value="1"/>
</dbReference>
<dbReference type="PANTHER" id="PTHR46018">
    <property type="entry name" value="ZINC PHOSPHODIESTERASE ELAC PROTEIN 1"/>
    <property type="match status" value="1"/>
</dbReference>
<keyword evidence="6 8" id="KW-0378">Hydrolase</keyword>
<evidence type="ECO:0000256" key="5">
    <source>
        <dbReference type="ARBA" id="ARBA00022759"/>
    </source>
</evidence>
<keyword evidence="11" id="KW-1185">Reference proteome</keyword>
<feature type="binding site" evidence="8">
    <location>
        <position position="62"/>
    </location>
    <ligand>
        <name>Zn(2+)</name>
        <dbReference type="ChEBI" id="CHEBI:29105"/>
        <label>1</label>
        <note>catalytic</note>
    </ligand>
</feature>
<dbReference type="OrthoDB" id="9800940at2"/>
<feature type="binding site" evidence="8">
    <location>
        <position position="67"/>
    </location>
    <ligand>
        <name>Zn(2+)</name>
        <dbReference type="ChEBI" id="CHEBI:29105"/>
        <label>2</label>
        <note>catalytic</note>
    </ligand>
</feature>
<evidence type="ECO:0000256" key="4">
    <source>
        <dbReference type="ARBA" id="ARBA00022723"/>
    </source>
</evidence>
<dbReference type="PANTHER" id="PTHR46018:SF2">
    <property type="entry name" value="ZINC PHOSPHODIESTERASE ELAC PROTEIN 1"/>
    <property type="match status" value="1"/>
</dbReference>
<sequence length="307" mass="33350">MVFDVIPLGVGSAIPTRTRHLAGALVRREGRNVLFDCGEGTQLQLVRGGLARGPLDAICITHLHGDHLYGLPGLVTTLALLERTDPLTIVGPTGLRDVMSAMPGLKNDWLPFDVTYRELSEDFEHEVVFEDDAVTIEARPIEHRVFCAGFRYQEKTRPGSVDGEAARAAGITEGWQFEALKRREAVTLADGTVVEPDGLVGPPRPGGAFAYVLDTTPCENGRLLAEGVDLVLHEATFTEEHGARAADVGHSTARQAAEVARDAGAKKLLLTHFSARYADPAPLVAEAREVFPNTQAAEELQRYEVRR</sequence>
<evidence type="ECO:0000256" key="2">
    <source>
        <dbReference type="ARBA" id="ARBA00022694"/>
    </source>
</evidence>
<keyword evidence="2 8" id="KW-0819">tRNA processing</keyword>
<feature type="binding site" evidence="8">
    <location>
        <position position="214"/>
    </location>
    <ligand>
        <name>Zn(2+)</name>
        <dbReference type="ChEBI" id="CHEBI:29105"/>
        <label>1</label>
        <note>catalytic</note>
    </ligand>
</feature>
<evidence type="ECO:0000256" key="1">
    <source>
        <dbReference type="ARBA" id="ARBA00011738"/>
    </source>
</evidence>
<organism evidence="10 11">
    <name type="scientific">Rubrivirga marina</name>
    <dbReference type="NCBI Taxonomy" id="1196024"/>
    <lineage>
        <taxon>Bacteria</taxon>
        <taxon>Pseudomonadati</taxon>
        <taxon>Rhodothermota</taxon>
        <taxon>Rhodothermia</taxon>
        <taxon>Rhodothermales</taxon>
        <taxon>Rubricoccaceae</taxon>
        <taxon>Rubrivirga</taxon>
    </lineage>
</organism>
<dbReference type="InterPro" id="IPR013471">
    <property type="entry name" value="RNase_Z/BN"/>
</dbReference>
<keyword evidence="4 8" id="KW-0479">Metal-binding</keyword>
<feature type="binding site" evidence="8">
    <location>
        <position position="272"/>
    </location>
    <ligand>
        <name>Zn(2+)</name>
        <dbReference type="ChEBI" id="CHEBI:29105"/>
        <label>2</label>
        <note>catalytic</note>
    </ligand>
</feature>
<accession>A0A271J5X6</accession>
<dbReference type="AlphaFoldDB" id="A0A271J5X6"/>
<feature type="binding site" evidence="8">
    <location>
        <position position="214"/>
    </location>
    <ligand>
        <name>Zn(2+)</name>
        <dbReference type="ChEBI" id="CHEBI:29105"/>
        <label>2</label>
        <note>catalytic</note>
    </ligand>
</feature>
<dbReference type="Proteomes" id="UP000216339">
    <property type="component" value="Unassembled WGS sequence"/>
</dbReference>
<keyword evidence="3 8" id="KW-0540">Nuclease</keyword>
<evidence type="ECO:0000256" key="6">
    <source>
        <dbReference type="ARBA" id="ARBA00022801"/>
    </source>
</evidence>
<evidence type="ECO:0000259" key="9">
    <source>
        <dbReference type="Pfam" id="PF12706"/>
    </source>
</evidence>
<comment type="cofactor">
    <cofactor evidence="8">
        <name>Zn(2+)</name>
        <dbReference type="ChEBI" id="CHEBI:29105"/>
    </cofactor>
    <text evidence="8">Binds 2 Zn(2+) ions.</text>
</comment>
<dbReference type="InterPro" id="IPR036866">
    <property type="entry name" value="RibonucZ/Hydroxyglut_hydro"/>
</dbReference>
<comment type="caution">
    <text evidence="10">The sequence shown here is derived from an EMBL/GenBank/DDBJ whole genome shotgun (WGS) entry which is preliminary data.</text>
</comment>